<dbReference type="Pfam" id="PF01266">
    <property type="entry name" value="DAO"/>
    <property type="match status" value="1"/>
</dbReference>
<dbReference type="InterPro" id="IPR036188">
    <property type="entry name" value="FAD/NAD-bd_sf"/>
</dbReference>
<organism evidence="3 4">
    <name type="scientific">Stagnihabitans tardus</name>
    <dbReference type="NCBI Taxonomy" id="2699202"/>
    <lineage>
        <taxon>Bacteria</taxon>
        <taxon>Pseudomonadati</taxon>
        <taxon>Pseudomonadota</taxon>
        <taxon>Alphaproteobacteria</taxon>
        <taxon>Rhodobacterales</taxon>
        <taxon>Paracoccaceae</taxon>
        <taxon>Stagnihabitans</taxon>
    </lineage>
</organism>
<dbReference type="GO" id="GO:0005737">
    <property type="term" value="C:cytoplasm"/>
    <property type="evidence" value="ECO:0007669"/>
    <property type="project" value="TreeGrafter"/>
</dbReference>
<dbReference type="EMBL" id="JAABNR010000005">
    <property type="protein sequence ID" value="NBZ87403.1"/>
    <property type="molecule type" value="Genomic_DNA"/>
</dbReference>
<evidence type="ECO:0000256" key="1">
    <source>
        <dbReference type="ARBA" id="ARBA00023002"/>
    </source>
</evidence>
<dbReference type="Gene3D" id="3.30.9.10">
    <property type="entry name" value="D-Amino Acid Oxidase, subunit A, domain 2"/>
    <property type="match status" value="1"/>
</dbReference>
<dbReference type="GO" id="GO:0016491">
    <property type="term" value="F:oxidoreductase activity"/>
    <property type="evidence" value="ECO:0007669"/>
    <property type="project" value="UniProtKB-KW"/>
</dbReference>
<keyword evidence="4" id="KW-1185">Reference proteome</keyword>
<sequence length="339" mass="35725">MARHDLTVMGGGIMGLSCAWEAVRRGLRVQVVERAGIGAGASGGLVGALAPHAPEQWNAGKAFQLEALLMAEAHWTEVAEASGLSPGYARTGRLQPILDASALDLARQREAQAATLWQGRAAWSVIPAGGAFSPASPTGFLIHDTLTARLSPRQALAALAQALREKGARIAQEAEPEGAVIWATGHQGLAELSQALGRKIGQGVKGQALSLRLPGFETHPQVYAEGLYIVPHEDGSIAIGSTSENTYTHEDTDAQADALLAKARALIPALQEAPEITRWAGIRPRAQSRQPLIGAWPLRPGHFIANGGFKIGFAVAPLCAKLLIDAIEGKDEIPDTFRP</sequence>
<dbReference type="SUPFAM" id="SSF51971">
    <property type="entry name" value="Nucleotide-binding domain"/>
    <property type="match status" value="1"/>
</dbReference>
<proteinExistence type="predicted"/>
<gene>
    <name evidence="3" type="ORF">GV832_07405</name>
</gene>
<dbReference type="AlphaFoldDB" id="A0AAE4Y7T4"/>
<feature type="domain" description="FAD dependent oxidoreductase" evidence="2">
    <location>
        <begin position="5"/>
        <end position="325"/>
    </location>
</feature>
<dbReference type="RefSeq" id="WP_168774205.1">
    <property type="nucleotide sequence ID" value="NZ_JAABNR010000005.1"/>
</dbReference>
<dbReference type="PANTHER" id="PTHR13847">
    <property type="entry name" value="SARCOSINE DEHYDROGENASE-RELATED"/>
    <property type="match status" value="1"/>
</dbReference>
<accession>A0AAE4Y7T4</accession>
<keyword evidence="1" id="KW-0560">Oxidoreductase</keyword>
<protein>
    <submittedName>
        <fullName evidence="3">FAD-dependent oxidoreductase</fullName>
    </submittedName>
</protein>
<evidence type="ECO:0000313" key="3">
    <source>
        <dbReference type="EMBL" id="NBZ87403.1"/>
    </source>
</evidence>
<dbReference type="Proteomes" id="UP001193501">
    <property type="component" value="Unassembled WGS sequence"/>
</dbReference>
<dbReference type="PANTHER" id="PTHR13847:SF289">
    <property type="entry name" value="GLYCINE OXIDASE"/>
    <property type="match status" value="1"/>
</dbReference>
<dbReference type="Gene3D" id="3.50.50.60">
    <property type="entry name" value="FAD/NAD(P)-binding domain"/>
    <property type="match status" value="1"/>
</dbReference>
<evidence type="ECO:0000259" key="2">
    <source>
        <dbReference type="Pfam" id="PF01266"/>
    </source>
</evidence>
<dbReference type="InterPro" id="IPR006076">
    <property type="entry name" value="FAD-dep_OxRdtase"/>
</dbReference>
<comment type="caution">
    <text evidence="3">The sequence shown here is derived from an EMBL/GenBank/DDBJ whole genome shotgun (WGS) entry which is preliminary data.</text>
</comment>
<evidence type="ECO:0000313" key="4">
    <source>
        <dbReference type="Proteomes" id="UP001193501"/>
    </source>
</evidence>
<name>A0AAE4Y7T4_9RHOB</name>
<reference evidence="3" key="1">
    <citation type="submission" date="2020-01" db="EMBL/GenBank/DDBJ databases">
        <authorList>
            <person name="Chen W.-M."/>
        </authorList>
    </citation>
    <scope>NUCLEOTIDE SEQUENCE</scope>
    <source>
        <strain evidence="3">CYK-10</strain>
    </source>
</reference>
<dbReference type="PROSITE" id="PS51257">
    <property type="entry name" value="PROKAR_LIPOPROTEIN"/>
    <property type="match status" value="1"/>
</dbReference>